<dbReference type="EnsemblPlants" id="KQK88080">
    <property type="protein sequence ID" value="KQK88080"/>
    <property type="gene ID" value="SETIT_040329mg"/>
</dbReference>
<name>K4AN32_SETIT</name>
<keyword evidence="2" id="KW-1185">Reference proteome</keyword>
<accession>K4AN32</accession>
<sequence length="45" mass="5119">MQFGFSMMQKLALLEAERYTKCSFSLSSIICVLCFFASVDKIAIF</sequence>
<proteinExistence type="predicted"/>
<dbReference type="EMBL" id="AGNK02005481">
    <property type="status" value="NOT_ANNOTATED_CDS"/>
    <property type="molecule type" value="Genomic_DNA"/>
</dbReference>
<dbReference type="Gramene" id="KQK88080">
    <property type="protein sequence ID" value="KQK88080"/>
    <property type="gene ID" value="SETIT_040329mg"/>
</dbReference>
<reference evidence="2" key="1">
    <citation type="journal article" date="2012" name="Nat. Biotechnol.">
        <title>Reference genome sequence of the model plant Setaria.</title>
        <authorList>
            <person name="Bennetzen J.L."/>
            <person name="Schmutz J."/>
            <person name="Wang H."/>
            <person name="Percifield R."/>
            <person name="Hawkins J."/>
            <person name="Pontaroli A.C."/>
            <person name="Estep M."/>
            <person name="Feng L."/>
            <person name="Vaughn J.N."/>
            <person name="Grimwood J."/>
            <person name="Jenkins J."/>
            <person name="Barry K."/>
            <person name="Lindquist E."/>
            <person name="Hellsten U."/>
            <person name="Deshpande S."/>
            <person name="Wang X."/>
            <person name="Wu X."/>
            <person name="Mitros T."/>
            <person name="Triplett J."/>
            <person name="Yang X."/>
            <person name="Ye C.Y."/>
            <person name="Mauro-Herrera M."/>
            <person name="Wang L."/>
            <person name="Li P."/>
            <person name="Sharma M."/>
            <person name="Sharma R."/>
            <person name="Ronald P.C."/>
            <person name="Panaud O."/>
            <person name="Kellogg E.A."/>
            <person name="Brutnell T.P."/>
            <person name="Doust A.N."/>
            <person name="Tuskan G.A."/>
            <person name="Rokhsar D."/>
            <person name="Devos K.M."/>
        </authorList>
    </citation>
    <scope>NUCLEOTIDE SEQUENCE [LARGE SCALE GENOMIC DNA]</scope>
    <source>
        <strain evidence="2">cv. Yugu1</strain>
    </source>
</reference>
<dbReference type="HOGENOM" id="CLU_3208588_0_0_1"/>
<dbReference type="AlphaFoldDB" id="K4AN32"/>
<dbReference type="InParanoid" id="K4AN32"/>
<evidence type="ECO:0000313" key="2">
    <source>
        <dbReference type="Proteomes" id="UP000004995"/>
    </source>
</evidence>
<dbReference type="Proteomes" id="UP000004995">
    <property type="component" value="Unassembled WGS sequence"/>
</dbReference>
<evidence type="ECO:0000313" key="1">
    <source>
        <dbReference type="EnsemblPlants" id="KQK88080"/>
    </source>
</evidence>
<reference evidence="1" key="2">
    <citation type="submission" date="2018-08" db="UniProtKB">
        <authorList>
            <consortium name="EnsemblPlants"/>
        </authorList>
    </citation>
    <scope>IDENTIFICATION</scope>
    <source>
        <strain evidence="1">Yugu1</strain>
    </source>
</reference>
<organism evidence="1 2">
    <name type="scientific">Setaria italica</name>
    <name type="common">Foxtail millet</name>
    <name type="synonym">Panicum italicum</name>
    <dbReference type="NCBI Taxonomy" id="4555"/>
    <lineage>
        <taxon>Eukaryota</taxon>
        <taxon>Viridiplantae</taxon>
        <taxon>Streptophyta</taxon>
        <taxon>Embryophyta</taxon>
        <taxon>Tracheophyta</taxon>
        <taxon>Spermatophyta</taxon>
        <taxon>Magnoliopsida</taxon>
        <taxon>Liliopsida</taxon>
        <taxon>Poales</taxon>
        <taxon>Poaceae</taxon>
        <taxon>PACMAD clade</taxon>
        <taxon>Panicoideae</taxon>
        <taxon>Panicodae</taxon>
        <taxon>Paniceae</taxon>
        <taxon>Cenchrinae</taxon>
        <taxon>Setaria</taxon>
    </lineage>
</organism>
<protein>
    <submittedName>
        <fullName evidence="1">Uncharacterized protein</fullName>
    </submittedName>
</protein>